<accession>A0A8H6JLG7</accession>
<proteinExistence type="predicted"/>
<evidence type="ECO:0000313" key="2">
    <source>
        <dbReference type="Proteomes" id="UP000652219"/>
    </source>
</evidence>
<reference evidence="1 2" key="1">
    <citation type="journal article" date="2020" name="Phytopathology">
        <title>Genome Sequence Resources of Colletotrichum truncatum, C. plurivorum, C. musicola, and C. sojae: Four Species Pathogenic to Soybean (Glycine max).</title>
        <authorList>
            <person name="Rogerio F."/>
            <person name="Boufleur T.R."/>
            <person name="Ciampi-Guillardi M."/>
            <person name="Sukno S.A."/>
            <person name="Thon M.R."/>
            <person name="Massola Junior N.S."/>
            <person name="Baroncelli R."/>
        </authorList>
    </citation>
    <scope>NUCLEOTIDE SEQUENCE [LARGE SCALE GENOMIC DNA]</scope>
    <source>
        <strain evidence="1 2">LFN0009</strain>
    </source>
</reference>
<dbReference type="EMBL" id="WIGN01000035">
    <property type="protein sequence ID" value="KAF6815424.1"/>
    <property type="molecule type" value="Genomic_DNA"/>
</dbReference>
<comment type="caution">
    <text evidence="1">The sequence shown here is derived from an EMBL/GenBank/DDBJ whole genome shotgun (WGS) entry which is preliminary data.</text>
</comment>
<name>A0A8H6JLG7_9PEZI</name>
<organism evidence="1 2">
    <name type="scientific">Colletotrichum sojae</name>
    <dbReference type="NCBI Taxonomy" id="2175907"/>
    <lineage>
        <taxon>Eukaryota</taxon>
        <taxon>Fungi</taxon>
        <taxon>Dikarya</taxon>
        <taxon>Ascomycota</taxon>
        <taxon>Pezizomycotina</taxon>
        <taxon>Sordariomycetes</taxon>
        <taxon>Hypocreomycetidae</taxon>
        <taxon>Glomerellales</taxon>
        <taxon>Glomerellaceae</taxon>
        <taxon>Colletotrichum</taxon>
        <taxon>Colletotrichum orchidearum species complex</taxon>
    </lineage>
</organism>
<dbReference type="Proteomes" id="UP000652219">
    <property type="component" value="Unassembled WGS sequence"/>
</dbReference>
<gene>
    <name evidence="1" type="ORF">CSOJ01_03507</name>
</gene>
<sequence>MRSDPKFPTTARRTDPRSGTLVFEVARGVAARAAAPSALRPPVLAEHAGTRKVVNDEKKTTLRSAPCHVLVGSPGPVKTAKHFAKTLAQGNQSPSGGSR</sequence>
<protein>
    <submittedName>
        <fullName evidence="1">Uncharacterized protein</fullName>
    </submittedName>
</protein>
<keyword evidence="2" id="KW-1185">Reference proteome</keyword>
<evidence type="ECO:0000313" key="1">
    <source>
        <dbReference type="EMBL" id="KAF6815424.1"/>
    </source>
</evidence>
<dbReference type="AlphaFoldDB" id="A0A8H6JLG7"/>